<gene>
    <name evidence="7" type="ORF">QTG54_009411</name>
</gene>
<dbReference type="PANTHER" id="PTHR43396:SF3">
    <property type="entry name" value="FLAVOHEMOPROTEIN"/>
    <property type="match status" value="1"/>
</dbReference>
<feature type="domain" description="Globin" evidence="6">
    <location>
        <begin position="60"/>
        <end position="195"/>
    </location>
</feature>
<dbReference type="GO" id="GO:0071949">
    <property type="term" value="F:FAD binding"/>
    <property type="evidence" value="ECO:0007669"/>
    <property type="project" value="TreeGrafter"/>
</dbReference>
<comment type="caution">
    <text evidence="7">The sequence shown here is derived from an EMBL/GenBank/DDBJ whole genome shotgun (WGS) entry which is preliminary data.</text>
</comment>
<evidence type="ECO:0000256" key="3">
    <source>
        <dbReference type="ARBA" id="ARBA00023004"/>
    </source>
</evidence>
<feature type="compositionally biased region" description="Polar residues" evidence="5">
    <location>
        <begin position="1"/>
        <end position="19"/>
    </location>
</feature>
<dbReference type="Proteomes" id="UP001224775">
    <property type="component" value="Unassembled WGS sequence"/>
</dbReference>
<dbReference type="GO" id="GO:0020037">
    <property type="term" value="F:heme binding"/>
    <property type="evidence" value="ECO:0007669"/>
    <property type="project" value="InterPro"/>
</dbReference>
<dbReference type="GO" id="GO:0046872">
    <property type="term" value="F:metal ion binding"/>
    <property type="evidence" value="ECO:0007669"/>
    <property type="project" value="UniProtKB-KW"/>
</dbReference>
<dbReference type="EMBL" id="JATAAI010000017">
    <property type="protein sequence ID" value="KAK1739652.1"/>
    <property type="molecule type" value="Genomic_DNA"/>
</dbReference>
<dbReference type="GO" id="GO:0019825">
    <property type="term" value="F:oxygen binding"/>
    <property type="evidence" value="ECO:0007669"/>
    <property type="project" value="InterPro"/>
</dbReference>
<evidence type="ECO:0000256" key="2">
    <source>
        <dbReference type="ARBA" id="ARBA00022723"/>
    </source>
</evidence>
<dbReference type="InterPro" id="IPR000971">
    <property type="entry name" value="Globin"/>
</dbReference>
<dbReference type="GO" id="GO:0046210">
    <property type="term" value="P:nitric oxide catabolic process"/>
    <property type="evidence" value="ECO:0007669"/>
    <property type="project" value="TreeGrafter"/>
</dbReference>
<protein>
    <submittedName>
        <fullName evidence="7">Globin family protein</fullName>
    </submittedName>
</protein>
<dbReference type="PANTHER" id="PTHR43396">
    <property type="entry name" value="FLAVOHEMOPROTEIN"/>
    <property type="match status" value="1"/>
</dbReference>
<keyword evidence="4" id="KW-0813">Transport</keyword>
<dbReference type="GO" id="GO:0005344">
    <property type="term" value="F:oxygen carrier activity"/>
    <property type="evidence" value="ECO:0007669"/>
    <property type="project" value="UniProtKB-KW"/>
</dbReference>
<dbReference type="SUPFAM" id="SSF46458">
    <property type="entry name" value="Globin-like"/>
    <property type="match status" value="1"/>
</dbReference>
<dbReference type="CDD" id="cd12131">
    <property type="entry name" value="HGbI-like"/>
    <property type="match status" value="1"/>
</dbReference>
<keyword evidence="2" id="KW-0479">Metal-binding</keyword>
<organism evidence="7 8">
    <name type="scientific">Skeletonema marinoi</name>
    <dbReference type="NCBI Taxonomy" id="267567"/>
    <lineage>
        <taxon>Eukaryota</taxon>
        <taxon>Sar</taxon>
        <taxon>Stramenopiles</taxon>
        <taxon>Ochrophyta</taxon>
        <taxon>Bacillariophyta</taxon>
        <taxon>Coscinodiscophyceae</taxon>
        <taxon>Thalassiosirophycidae</taxon>
        <taxon>Thalassiosirales</taxon>
        <taxon>Skeletonemataceae</taxon>
        <taxon>Skeletonema</taxon>
        <taxon>Skeletonema marinoi-dohrnii complex</taxon>
    </lineage>
</organism>
<dbReference type="GO" id="GO:0071500">
    <property type="term" value="P:cellular response to nitrosative stress"/>
    <property type="evidence" value="ECO:0007669"/>
    <property type="project" value="TreeGrafter"/>
</dbReference>
<dbReference type="Gene3D" id="1.10.490.10">
    <property type="entry name" value="Globins"/>
    <property type="match status" value="1"/>
</dbReference>
<evidence type="ECO:0000313" key="7">
    <source>
        <dbReference type="EMBL" id="KAK1739652.1"/>
    </source>
</evidence>
<keyword evidence="3" id="KW-0408">Iron</keyword>
<name>A0AAD8Y547_9STRA</name>
<evidence type="ECO:0000256" key="4">
    <source>
        <dbReference type="RuleBase" id="RU000356"/>
    </source>
</evidence>
<feature type="non-terminal residue" evidence="7">
    <location>
        <position position="1"/>
    </location>
</feature>
<dbReference type="Pfam" id="PF00042">
    <property type="entry name" value="Globin"/>
    <property type="match status" value="1"/>
</dbReference>
<dbReference type="PROSITE" id="PS01033">
    <property type="entry name" value="GLOBIN"/>
    <property type="match status" value="1"/>
</dbReference>
<comment type="similarity">
    <text evidence="4">Belongs to the globin family.</text>
</comment>
<dbReference type="InterPro" id="IPR012292">
    <property type="entry name" value="Globin/Proto"/>
</dbReference>
<dbReference type="GO" id="GO:0008941">
    <property type="term" value="F:nitric oxide dioxygenase NAD(P)H activity"/>
    <property type="evidence" value="ECO:0007669"/>
    <property type="project" value="TreeGrafter"/>
</dbReference>
<reference evidence="7" key="1">
    <citation type="submission" date="2023-06" db="EMBL/GenBank/DDBJ databases">
        <title>Survivors Of The Sea: Transcriptome response of Skeletonema marinoi to long-term dormancy.</title>
        <authorList>
            <person name="Pinder M.I.M."/>
            <person name="Kourtchenko O."/>
            <person name="Robertson E.K."/>
            <person name="Larsson T."/>
            <person name="Maumus F."/>
            <person name="Osuna-Cruz C.M."/>
            <person name="Vancaester E."/>
            <person name="Stenow R."/>
            <person name="Vandepoele K."/>
            <person name="Ploug H."/>
            <person name="Bruchert V."/>
            <person name="Godhe A."/>
            <person name="Topel M."/>
        </authorList>
    </citation>
    <scope>NUCLEOTIDE SEQUENCE</scope>
    <source>
        <strain evidence="7">R05AC</strain>
    </source>
</reference>
<keyword evidence="1 4" id="KW-0349">Heme</keyword>
<evidence type="ECO:0000259" key="6">
    <source>
        <dbReference type="PROSITE" id="PS01033"/>
    </source>
</evidence>
<accession>A0AAD8Y547</accession>
<evidence type="ECO:0000313" key="8">
    <source>
        <dbReference type="Proteomes" id="UP001224775"/>
    </source>
</evidence>
<feature type="region of interest" description="Disordered" evidence="5">
    <location>
        <begin position="1"/>
        <end position="28"/>
    </location>
</feature>
<sequence>PRFTQIHQHSNTQGSNQEATKIGQPRRNQEALSLPLHHRFSSFSNNIIHLHNTSSSIKMGLTTEQVSLVQTSWAKCVPIADVAADLFYNKLFELDPELRPLFPADLANQKKKLMDMITIAVDGLTDLAALVPAVQDLGRRHATFYKVTAPMFDTVGAALLDTLEKGLGESWNAEHKEAWTLVYGVLSKTMIDAGDAAVAAA</sequence>
<keyword evidence="8" id="KW-1185">Reference proteome</keyword>
<proteinExistence type="inferred from homology"/>
<keyword evidence="4" id="KW-0561">Oxygen transport</keyword>
<dbReference type="AlphaFoldDB" id="A0AAD8Y547"/>
<evidence type="ECO:0000256" key="5">
    <source>
        <dbReference type="SAM" id="MobiDB-lite"/>
    </source>
</evidence>
<evidence type="ECO:0000256" key="1">
    <source>
        <dbReference type="ARBA" id="ARBA00022617"/>
    </source>
</evidence>
<dbReference type="InterPro" id="IPR009050">
    <property type="entry name" value="Globin-like_sf"/>
</dbReference>